<dbReference type="Proteomes" id="UP000054359">
    <property type="component" value="Unassembled WGS sequence"/>
</dbReference>
<evidence type="ECO:0000313" key="2">
    <source>
        <dbReference type="EMBL" id="KFM77892.1"/>
    </source>
</evidence>
<keyword evidence="3" id="KW-1185">Reference proteome</keyword>
<feature type="domain" description="tRNA (32-2'-O)-methyltransferase regulator THADA-like TPR repeats region" evidence="1">
    <location>
        <begin position="2"/>
        <end position="71"/>
    </location>
</feature>
<feature type="non-terminal residue" evidence="2">
    <location>
        <position position="91"/>
    </location>
</feature>
<name>A0A087UKK3_STEMI</name>
<dbReference type="AlphaFoldDB" id="A0A087UKK3"/>
<organism evidence="2 3">
    <name type="scientific">Stegodyphus mimosarum</name>
    <name type="common">African social velvet spider</name>
    <dbReference type="NCBI Taxonomy" id="407821"/>
    <lineage>
        <taxon>Eukaryota</taxon>
        <taxon>Metazoa</taxon>
        <taxon>Ecdysozoa</taxon>
        <taxon>Arthropoda</taxon>
        <taxon>Chelicerata</taxon>
        <taxon>Arachnida</taxon>
        <taxon>Araneae</taxon>
        <taxon>Araneomorphae</taxon>
        <taxon>Entelegynae</taxon>
        <taxon>Eresoidea</taxon>
        <taxon>Eresidae</taxon>
        <taxon>Stegodyphus</taxon>
    </lineage>
</organism>
<dbReference type="Pfam" id="PF25150">
    <property type="entry name" value="TPR_Trm732"/>
    <property type="match status" value="1"/>
</dbReference>
<reference evidence="2 3" key="1">
    <citation type="submission" date="2013-11" db="EMBL/GenBank/DDBJ databases">
        <title>Genome sequencing of Stegodyphus mimosarum.</title>
        <authorList>
            <person name="Bechsgaard J."/>
        </authorList>
    </citation>
    <scope>NUCLEOTIDE SEQUENCE [LARGE SCALE GENOMIC DNA]</scope>
</reference>
<dbReference type="InterPro" id="IPR056843">
    <property type="entry name" value="THADA-like_TPR"/>
</dbReference>
<evidence type="ECO:0000313" key="3">
    <source>
        <dbReference type="Proteomes" id="UP000054359"/>
    </source>
</evidence>
<sequence length="91" mass="10617">MLLVRIRDSCVQEYRLKSKNTEFSLCVSQLEFVEWLAQIAIKNTFPGACYQRRRLSLQILGILYDVFIVSPLGIKRKEKPSKNVNLVIEWA</sequence>
<accession>A0A087UKK3</accession>
<gene>
    <name evidence="2" type="ORF">X975_09676</name>
</gene>
<dbReference type="EMBL" id="KK120266">
    <property type="protein sequence ID" value="KFM77892.1"/>
    <property type="molecule type" value="Genomic_DNA"/>
</dbReference>
<proteinExistence type="predicted"/>
<dbReference type="OrthoDB" id="6614653at2759"/>
<protein>
    <recommendedName>
        <fullName evidence="1">tRNA (32-2'-O)-methyltransferase regulator THADA-like TPR repeats region domain-containing protein</fullName>
    </recommendedName>
</protein>
<evidence type="ECO:0000259" key="1">
    <source>
        <dbReference type="Pfam" id="PF25150"/>
    </source>
</evidence>